<dbReference type="EMBL" id="GL945017">
    <property type="protein sequence ID" value="EGN58044.1"/>
    <property type="molecule type" value="Genomic_DNA"/>
</dbReference>
<dbReference type="Pfam" id="PF15890">
    <property type="entry name" value="Peptidase_Mx1"/>
    <property type="match status" value="1"/>
</dbReference>
<dbReference type="STRING" id="688246.Premu_2691"/>
<evidence type="ECO:0008006" key="3">
    <source>
        <dbReference type="Google" id="ProtNLM"/>
    </source>
</evidence>
<dbReference type="eggNOG" id="ENOG502ZA2M">
    <property type="taxonomic scope" value="Bacteria"/>
</dbReference>
<dbReference type="InterPro" id="IPR030890">
    <property type="entry name" value="LP_HExxH_w_TonB"/>
</dbReference>
<evidence type="ECO:0000313" key="2">
    <source>
        <dbReference type="Proteomes" id="UP000002772"/>
    </source>
</evidence>
<dbReference type="Gene3D" id="3.40.390.70">
    <property type="match status" value="1"/>
</dbReference>
<dbReference type="PROSITE" id="PS51257">
    <property type="entry name" value="PROKAR_LIPOPROTEIN"/>
    <property type="match status" value="1"/>
</dbReference>
<dbReference type="RefSeq" id="WP_007576001.1">
    <property type="nucleotide sequence ID" value="NZ_BPTS01000002.1"/>
</dbReference>
<proteinExistence type="predicted"/>
<accession>F8NC73</accession>
<reference evidence="2" key="1">
    <citation type="journal article" date="2011" name="Stand. Genomic Sci.">
        <title>Non-contiguous finished genome sequence of the opportunistic oral pathogen Prevotella multisaccharivorax type strain (PPPA20).</title>
        <authorList>
            <person name="Pati A."/>
            <person name="Gronow S."/>
            <person name="Lu M."/>
            <person name="Lapidus A."/>
            <person name="Nolan M."/>
            <person name="Lucas S."/>
            <person name="Hammon N."/>
            <person name="Deshpande S."/>
            <person name="Cheng J.F."/>
            <person name="Tapia R."/>
            <person name="Han C."/>
            <person name="Goodwin L."/>
            <person name="Pitluck S."/>
            <person name="Liolios K."/>
            <person name="Pagani I."/>
            <person name="Mavromatis K."/>
            <person name="Mikhailova N."/>
            <person name="Huntemann M."/>
            <person name="Chen A."/>
            <person name="Palaniappan K."/>
            <person name="Land M."/>
            <person name="Hauser L."/>
            <person name="Detter J.C."/>
            <person name="Brambilla E.M."/>
            <person name="Rohde M."/>
            <person name="Goker M."/>
            <person name="Woyke T."/>
            <person name="Bristow J."/>
            <person name="Eisen J.A."/>
            <person name="Markowitz V."/>
            <person name="Hugenholtz P."/>
            <person name="Kyrpides N.C."/>
            <person name="Klenk H.P."/>
            <person name="Ivanova N."/>
        </authorList>
    </citation>
    <scope>NUCLEOTIDE SEQUENCE [LARGE SCALE GENOMIC DNA]</scope>
    <source>
        <strain evidence="2">DSM 17128</strain>
    </source>
</reference>
<protein>
    <recommendedName>
        <fullName evidence="3">Substrate import-associated zinc metallohydrolase lipoprotein</fullName>
    </recommendedName>
</protein>
<dbReference type="OrthoDB" id="1113652at2"/>
<dbReference type="NCBIfam" id="TIGR04549">
    <property type="entry name" value="LP_HExxH_w_tonB"/>
    <property type="match status" value="1"/>
</dbReference>
<dbReference type="AlphaFoldDB" id="F8NC73"/>
<gene>
    <name evidence="1" type="ORF">Premu_2691</name>
</gene>
<organism evidence="1 2">
    <name type="scientific">Hallella multisaccharivorax DSM 17128</name>
    <dbReference type="NCBI Taxonomy" id="688246"/>
    <lineage>
        <taxon>Bacteria</taxon>
        <taxon>Pseudomonadati</taxon>
        <taxon>Bacteroidota</taxon>
        <taxon>Bacteroidia</taxon>
        <taxon>Bacteroidales</taxon>
        <taxon>Prevotellaceae</taxon>
        <taxon>Hallella</taxon>
    </lineage>
</organism>
<keyword evidence="2" id="KW-1185">Reference proteome</keyword>
<dbReference type="Proteomes" id="UP000002772">
    <property type="component" value="Unassembled WGS sequence"/>
</dbReference>
<dbReference type="HOGENOM" id="CLU_048099_0_0_10"/>
<sequence length="332" mass="38288">MKYSKIIIIGLTTMLTVACSEDDLSSQSIFTDTKEANDSTELDRWTKANFTDPYNIRFYYRYNDKETSSWYNVVPADYNKSVALAMMVKHVWMDAYTELMGKDFLKIYSPRVYQLIGSPQYSEDGSIVLGVAEGGVKVTLFRVNNIDIDHPVIDVDSPQPDTGAVPIDLNYWFFHTMHHEFCHILTQKKNYSTEFQTISTADYQASNWINVEDVNAPAKGFVSGYASKEYNEDFAEIYSTYVTHTKEAWDKLVSRTIAVKFDENGDTVFTIDKKTKEKLPTYDYSGYNALMAKLGIVKDYFKNQWDIDMDKLRAIVLRRSQEVSTLDLRHLK</sequence>
<evidence type="ECO:0000313" key="1">
    <source>
        <dbReference type="EMBL" id="EGN58044.1"/>
    </source>
</evidence>
<name>F8NC73_9BACT</name>